<evidence type="ECO:0000313" key="4">
    <source>
        <dbReference type="EMBL" id="MFD2905961.1"/>
    </source>
</evidence>
<accession>A0ABW5Z191</accession>
<name>A0ABW5Z191_9SPHI</name>
<evidence type="ECO:0000259" key="3">
    <source>
        <dbReference type="Pfam" id="PF16344"/>
    </source>
</evidence>
<keyword evidence="1" id="KW-0812">Transmembrane</keyword>
<dbReference type="Gene3D" id="3.55.50.30">
    <property type="match status" value="1"/>
</dbReference>
<evidence type="ECO:0000256" key="1">
    <source>
        <dbReference type="SAM" id="Phobius"/>
    </source>
</evidence>
<organism evidence="4 5">
    <name type="scientific">Sphingobacterium anhuiense</name>
    <dbReference type="NCBI Taxonomy" id="493780"/>
    <lineage>
        <taxon>Bacteria</taxon>
        <taxon>Pseudomonadati</taxon>
        <taxon>Bacteroidota</taxon>
        <taxon>Sphingobacteriia</taxon>
        <taxon>Sphingobacteriales</taxon>
        <taxon>Sphingobacteriaceae</taxon>
        <taxon>Sphingobacterium</taxon>
    </lineage>
</organism>
<protein>
    <submittedName>
        <fullName evidence="4">FecR family protein</fullName>
    </submittedName>
</protein>
<dbReference type="Pfam" id="PF04773">
    <property type="entry name" value="FecR"/>
    <property type="match status" value="1"/>
</dbReference>
<reference evidence="5" key="1">
    <citation type="journal article" date="2019" name="Int. J. Syst. Evol. Microbiol.">
        <title>The Global Catalogue of Microorganisms (GCM) 10K type strain sequencing project: providing services to taxonomists for standard genome sequencing and annotation.</title>
        <authorList>
            <consortium name="The Broad Institute Genomics Platform"/>
            <consortium name="The Broad Institute Genome Sequencing Center for Infectious Disease"/>
            <person name="Wu L."/>
            <person name="Ma J."/>
        </authorList>
    </citation>
    <scope>NUCLEOTIDE SEQUENCE [LARGE SCALE GENOMIC DNA]</scope>
    <source>
        <strain evidence="5">KCTC 22209</strain>
    </source>
</reference>
<dbReference type="InterPro" id="IPR012373">
    <property type="entry name" value="Ferrdict_sens_TM"/>
</dbReference>
<evidence type="ECO:0000259" key="2">
    <source>
        <dbReference type="Pfam" id="PF04773"/>
    </source>
</evidence>
<keyword evidence="1" id="KW-1133">Transmembrane helix</keyword>
<proteinExistence type="predicted"/>
<feature type="domain" description="Protein FecR C-terminal" evidence="3">
    <location>
        <begin position="289"/>
        <end position="357"/>
    </location>
</feature>
<feature type="domain" description="FecR protein" evidence="2">
    <location>
        <begin position="132"/>
        <end position="227"/>
    </location>
</feature>
<sequence>MEQDQFITLLNKYLQGQLSVEENRQFHELLHSDSKNQVLFDFLRIKPSHKEQVDNSEQVFQSILNKIESSETTTLPMSSHDEDHANEYTQFPLIKKPWYQNYRSIAAVLLPIFLILSLWIYNSQTQTRFTEQYSSKKGEKKIINLSDGTTVWLNGDSKLFLEHSFGKAERRVKLEGEGFFTVAHDRSHPFIVEFRNSEVKVLGTRFNIRAYPDEDKTETSLVEGSIELKADRQVKSLMLKPGDKIALLPAKAVAAIQTEAKSKIQVQHSTLTIAEGEQAPSETLWMYNKLSFNADPMSLIVSKLSKWYNVSIQIENPALEQITFSGNLEGYSLDQILLLLKQANPEIQIKRQNESIILQ</sequence>
<feature type="transmembrane region" description="Helical" evidence="1">
    <location>
        <begin position="102"/>
        <end position="121"/>
    </location>
</feature>
<dbReference type="PANTHER" id="PTHR30273">
    <property type="entry name" value="PERIPLASMIC SIGNAL SENSOR AND SIGMA FACTOR ACTIVATOR FECR-RELATED"/>
    <property type="match status" value="1"/>
</dbReference>
<dbReference type="Gene3D" id="2.60.120.1440">
    <property type="match status" value="1"/>
</dbReference>
<keyword evidence="1" id="KW-0472">Membrane</keyword>
<dbReference type="PIRSF" id="PIRSF018266">
    <property type="entry name" value="FecR"/>
    <property type="match status" value="1"/>
</dbReference>
<evidence type="ECO:0000313" key="5">
    <source>
        <dbReference type="Proteomes" id="UP001597509"/>
    </source>
</evidence>
<dbReference type="PANTHER" id="PTHR30273:SF2">
    <property type="entry name" value="PROTEIN FECR"/>
    <property type="match status" value="1"/>
</dbReference>
<comment type="caution">
    <text evidence="4">The sequence shown here is derived from an EMBL/GenBank/DDBJ whole genome shotgun (WGS) entry which is preliminary data.</text>
</comment>
<dbReference type="InterPro" id="IPR032508">
    <property type="entry name" value="FecR_C"/>
</dbReference>
<keyword evidence="5" id="KW-1185">Reference proteome</keyword>
<dbReference type="RefSeq" id="WP_380922928.1">
    <property type="nucleotide sequence ID" value="NZ_JBHUPE010000007.1"/>
</dbReference>
<dbReference type="Pfam" id="PF16344">
    <property type="entry name" value="FecR_C"/>
    <property type="match status" value="1"/>
</dbReference>
<dbReference type="EMBL" id="JBHUPE010000007">
    <property type="protein sequence ID" value="MFD2905961.1"/>
    <property type="molecule type" value="Genomic_DNA"/>
</dbReference>
<dbReference type="InterPro" id="IPR006860">
    <property type="entry name" value="FecR"/>
</dbReference>
<gene>
    <name evidence="4" type="ORF">ACFS6I_18675</name>
</gene>
<dbReference type="Proteomes" id="UP001597509">
    <property type="component" value="Unassembled WGS sequence"/>
</dbReference>